<keyword evidence="5 7" id="KW-0460">Magnesium</keyword>
<feature type="binding site" description="in other chain" evidence="7">
    <location>
        <begin position="121"/>
        <end position="129"/>
    </location>
    <ligand>
        <name>5-phospho-alpha-D-ribose 1-diphosphate</name>
        <dbReference type="ChEBI" id="CHEBI:58017"/>
        <note>ligand shared between dimeric partners</note>
    </ligand>
</feature>
<dbReference type="EMBL" id="WLZY01000012">
    <property type="protein sequence ID" value="NDL60459.1"/>
    <property type="molecule type" value="Genomic_DNA"/>
</dbReference>
<dbReference type="HAMAP" id="MF_01208">
    <property type="entry name" value="PyrE"/>
    <property type="match status" value="1"/>
</dbReference>
<reference evidence="9 10" key="1">
    <citation type="submission" date="2019-11" db="EMBL/GenBank/DDBJ databases">
        <authorList>
            <person name="Li X.-J."/>
            <person name="Feng X.-M."/>
        </authorList>
    </citation>
    <scope>NUCLEOTIDE SEQUENCE [LARGE SCALE GENOMIC DNA]</scope>
    <source>
        <strain evidence="9 10">XMNu-373</strain>
    </source>
</reference>
<feature type="binding site" evidence="7">
    <location>
        <position position="153"/>
    </location>
    <ligand>
        <name>orotate</name>
        <dbReference type="ChEBI" id="CHEBI:30839"/>
    </ligand>
</feature>
<comment type="pathway">
    <text evidence="1 7">Pyrimidine metabolism; UMP biosynthesis via de novo pathway; UMP from orotate: step 1/2.</text>
</comment>
<comment type="caution">
    <text evidence="7">Lacks conserved residue(s) required for the propagation of feature annotation.</text>
</comment>
<comment type="similarity">
    <text evidence="7">Belongs to the purine/pyrimidine phosphoribosyltransferase family. PyrE subfamily.</text>
</comment>
<accession>A0A7K3MAX0</accession>
<protein>
    <recommendedName>
        <fullName evidence="2 7">Orotate phosphoribosyltransferase</fullName>
        <shortName evidence="7">OPRT</shortName>
        <shortName evidence="7">OPRTase</shortName>
        <ecNumber evidence="2 7">2.4.2.10</ecNumber>
    </recommendedName>
</protein>
<feature type="binding site" evidence="7">
    <location>
        <position position="99"/>
    </location>
    <ligand>
        <name>5-phospho-alpha-D-ribose 1-diphosphate</name>
        <dbReference type="ChEBI" id="CHEBI:58017"/>
        <note>ligand shared between dimeric partners</note>
    </ligand>
</feature>
<evidence type="ECO:0000256" key="5">
    <source>
        <dbReference type="ARBA" id="ARBA00022842"/>
    </source>
</evidence>
<dbReference type="Gene3D" id="3.40.50.2020">
    <property type="match status" value="1"/>
</dbReference>
<evidence type="ECO:0000256" key="3">
    <source>
        <dbReference type="ARBA" id="ARBA00022676"/>
    </source>
</evidence>
<feature type="binding site" evidence="7">
    <location>
        <position position="101"/>
    </location>
    <ligand>
        <name>5-phospho-alpha-D-ribose 1-diphosphate</name>
        <dbReference type="ChEBI" id="CHEBI:58017"/>
        <note>ligand shared between dimeric partners</note>
    </ligand>
</feature>
<gene>
    <name evidence="7" type="primary">pyrE</name>
    <name evidence="9" type="ORF">F7O44_25610</name>
</gene>
<feature type="domain" description="Phosphoribosyltransferase" evidence="8">
    <location>
        <begin position="92"/>
        <end position="159"/>
    </location>
</feature>
<keyword evidence="3 7" id="KW-0328">Glycosyltransferase</keyword>
<keyword evidence="6 7" id="KW-0665">Pyrimidine biosynthesis</keyword>
<feature type="binding site" description="in other chain" evidence="7">
    <location>
        <position position="96"/>
    </location>
    <ligand>
        <name>5-phospho-alpha-D-ribose 1-diphosphate</name>
        <dbReference type="ChEBI" id="CHEBI:58017"/>
        <note>ligand shared between dimeric partners</note>
    </ligand>
</feature>
<dbReference type="GO" id="GO:0044205">
    <property type="term" value="P:'de novo' UMP biosynthetic process"/>
    <property type="evidence" value="ECO:0007669"/>
    <property type="project" value="UniProtKB-UniRule"/>
</dbReference>
<feature type="binding site" evidence="7">
    <location>
        <position position="95"/>
    </location>
    <ligand>
        <name>5-phospho-alpha-D-ribose 1-diphosphate</name>
        <dbReference type="ChEBI" id="CHEBI:58017"/>
        <note>ligand shared between dimeric partners</note>
    </ligand>
</feature>
<dbReference type="GO" id="GO:0000287">
    <property type="term" value="F:magnesium ion binding"/>
    <property type="evidence" value="ECO:0007669"/>
    <property type="project" value="UniProtKB-UniRule"/>
</dbReference>
<dbReference type="Proteomes" id="UP000460435">
    <property type="component" value="Unassembled WGS sequence"/>
</dbReference>
<sequence>METRDLLRQHIINKAVVHGRVVLSSGKEADYYVDMRRVTLDGEAAPLIGEVMLDLTADLDIAAVGGLTLGADPVATSMLHAAHRRGHNLDAFVVRKSEKQHGLRRQIEGPEVAGRRVLAVEDTSTTGGSVLTAVDALRTAGADIVAVAVIVDRDTGARERVEEAGLEYRAAFGPADLGLVGA</sequence>
<dbReference type="EC" id="2.4.2.10" evidence="2 7"/>
<name>A0A7K3MAX0_9ACTN</name>
<evidence type="ECO:0000256" key="6">
    <source>
        <dbReference type="ARBA" id="ARBA00022975"/>
    </source>
</evidence>
<keyword evidence="10" id="KW-1185">Reference proteome</keyword>
<comment type="subunit">
    <text evidence="7">Homodimer.</text>
</comment>
<dbReference type="RefSeq" id="WP_162453171.1">
    <property type="nucleotide sequence ID" value="NZ_WLZY01000012.1"/>
</dbReference>
<evidence type="ECO:0000313" key="9">
    <source>
        <dbReference type="EMBL" id="NDL60459.1"/>
    </source>
</evidence>
<evidence type="ECO:0000256" key="2">
    <source>
        <dbReference type="ARBA" id="ARBA00011971"/>
    </source>
</evidence>
<evidence type="ECO:0000259" key="8">
    <source>
        <dbReference type="Pfam" id="PF00156"/>
    </source>
</evidence>
<dbReference type="InterPro" id="IPR023031">
    <property type="entry name" value="OPRT"/>
</dbReference>
<dbReference type="GO" id="GO:0004588">
    <property type="term" value="F:orotate phosphoribosyltransferase activity"/>
    <property type="evidence" value="ECO:0007669"/>
    <property type="project" value="UniProtKB-UniRule"/>
</dbReference>
<dbReference type="PANTHER" id="PTHR19278">
    <property type="entry name" value="OROTATE PHOSPHORIBOSYLTRANSFERASE"/>
    <property type="match status" value="1"/>
</dbReference>
<proteinExistence type="inferred from homology"/>
<dbReference type="InterPro" id="IPR029057">
    <property type="entry name" value="PRTase-like"/>
</dbReference>
<dbReference type="NCBIfam" id="TIGR00336">
    <property type="entry name" value="pyrE"/>
    <property type="match status" value="1"/>
</dbReference>
<organism evidence="9 10">
    <name type="scientific">Phytoactinopolyspora mesophila</name>
    <dbReference type="NCBI Taxonomy" id="2650750"/>
    <lineage>
        <taxon>Bacteria</taxon>
        <taxon>Bacillati</taxon>
        <taxon>Actinomycetota</taxon>
        <taxon>Actinomycetes</taxon>
        <taxon>Jiangellales</taxon>
        <taxon>Jiangellaceae</taxon>
        <taxon>Phytoactinopolyspora</taxon>
    </lineage>
</organism>
<comment type="catalytic activity">
    <reaction evidence="7">
        <text>orotidine 5'-phosphate + diphosphate = orotate + 5-phospho-alpha-D-ribose 1-diphosphate</text>
        <dbReference type="Rhea" id="RHEA:10380"/>
        <dbReference type="ChEBI" id="CHEBI:30839"/>
        <dbReference type="ChEBI" id="CHEBI:33019"/>
        <dbReference type="ChEBI" id="CHEBI:57538"/>
        <dbReference type="ChEBI" id="CHEBI:58017"/>
        <dbReference type="EC" id="2.4.2.10"/>
    </reaction>
</comment>
<evidence type="ECO:0000256" key="1">
    <source>
        <dbReference type="ARBA" id="ARBA00004889"/>
    </source>
</evidence>
<dbReference type="AlphaFoldDB" id="A0A7K3MAX0"/>
<dbReference type="PANTHER" id="PTHR19278:SF9">
    <property type="entry name" value="URIDINE 5'-MONOPHOSPHATE SYNTHASE"/>
    <property type="match status" value="1"/>
</dbReference>
<dbReference type="InterPro" id="IPR000836">
    <property type="entry name" value="PRTase_dom"/>
</dbReference>
<dbReference type="FunFam" id="3.40.50.2020:FF:000029">
    <property type="entry name" value="Orotate phosphoribosyltransferase"/>
    <property type="match status" value="1"/>
</dbReference>
<dbReference type="Pfam" id="PF00156">
    <property type="entry name" value="Pribosyltran"/>
    <property type="match status" value="1"/>
</dbReference>
<dbReference type="CDD" id="cd06223">
    <property type="entry name" value="PRTases_typeI"/>
    <property type="match status" value="1"/>
</dbReference>
<keyword evidence="4 7" id="KW-0808">Transferase</keyword>
<evidence type="ECO:0000313" key="10">
    <source>
        <dbReference type="Proteomes" id="UP000460435"/>
    </source>
</evidence>
<dbReference type="GO" id="GO:0019856">
    <property type="term" value="P:pyrimidine nucleobase biosynthetic process"/>
    <property type="evidence" value="ECO:0007669"/>
    <property type="project" value="TreeGrafter"/>
</dbReference>
<dbReference type="InterPro" id="IPR004467">
    <property type="entry name" value="Or_phspho_trans_dom"/>
</dbReference>
<dbReference type="UniPathway" id="UPA00070">
    <property type="reaction ID" value="UER00119"/>
</dbReference>
<comment type="caution">
    <text evidence="9">The sequence shown here is derived from an EMBL/GenBank/DDBJ whole genome shotgun (WGS) entry which is preliminary data.</text>
</comment>
<evidence type="ECO:0000256" key="7">
    <source>
        <dbReference type="HAMAP-Rule" id="MF_01208"/>
    </source>
</evidence>
<dbReference type="SUPFAM" id="SSF53271">
    <property type="entry name" value="PRTase-like"/>
    <property type="match status" value="1"/>
</dbReference>
<evidence type="ECO:0000256" key="4">
    <source>
        <dbReference type="ARBA" id="ARBA00022679"/>
    </source>
</evidence>
<feature type="binding site" evidence="7">
    <location>
        <position position="125"/>
    </location>
    <ligand>
        <name>orotate</name>
        <dbReference type="ChEBI" id="CHEBI:30839"/>
    </ligand>
</feature>
<comment type="function">
    <text evidence="7">Catalyzes the transfer of a ribosyl phosphate group from 5-phosphoribose 1-diphosphate to orotate, leading to the formation of orotidine monophosphate (OMP).</text>
</comment>
<comment type="cofactor">
    <cofactor evidence="7">
        <name>Mg(2+)</name>
        <dbReference type="ChEBI" id="CHEBI:18420"/>
    </cofactor>
</comment>